<comment type="similarity">
    <text evidence="1">Belongs to the Nudix hydrolase family.</text>
</comment>
<dbReference type="PANTHER" id="PTHR43736:SF1">
    <property type="entry name" value="DIHYDRONEOPTERIN TRIPHOSPHATE DIPHOSPHATASE"/>
    <property type="match status" value="1"/>
</dbReference>
<dbReference type="GO" id="GO:0016787">
    <property type="term" value="F:hydrolase activity"/>
    <property type="evidence" value="ECO:0007669"/>
    <property type="project" value="UniProtKB-KW"/>
</dbReference>
<organism evidence="4 5">
    <name type="scientific">Paenibacillus yanchengensis</name>
    <dbReference type="NCBI Taxonomy" id="2035833"/>
    <lineage>
        <taxon>Bacteria</taxon>
        <taxon>Bacillati</taxon>
        <taxon>Bacillota</taxon>
        <taxon>Bacilli</taxon>
        <taxon>Bacillales</taxon>
        <taxon>Paenibacillaceae</taxon>
        <taxon>Paenibacillus</taxon>
    </lineage>
</organism>
<dbReference type="Proteomes" id="UP001597362">
    <property type="component" value="Unassembled WGS sequence"/>
</dbReference>
<dbReference type="PANTHER" id="PTHR43736">
    <property type="entry name" value="ADP-RIBOSE PYROPHOSPHATASE"/>
    <property type="match status" value="1"/>
</dbReference>
<protein>
    <submittedName>
        <fullName evidence="4">NUDIX hydrolase</fullName>
        <ecNumber evidence="4">3.6.-.-</ecNumber>
    </submittedName>
</protein>
<comment type="caution">
    <text evidence="4">The sequence shown here is derived from an EMBL/GenBank/DDBJ whole genome shotgun (WGS) entry which is preliminary data.</text>
</comment>
<proteinExistence type="inferred from homology"/>
<dbReference type="RefSeq" id="WP_377775270.1">
    <property type="nucleotide sequence ID" value="NZ_JBHUHO010000047.1"/>
</dbReference>
<feature type="domain" description="Nudix hydrolase" evidence="3">
    <location>
        <begin position="9"/>
        <end position="148"/>
    </location>
</feature>
<dbReference type="InterPro" id="IPR015797">
    <property type="entry name" value="NUDIX_hydrolase-like_dom_sf"/>
</dbReference>
<dbReference type="EMBL" id="JBHUHO010000047">
    <property type="protein sequence ID" value="MFD2117895.1"/>
    <property type="molecule type" value="Genomic_DNA"/>
</dbReference>
<dbReference type="Gene3D" id="3.90.79.10">
    <property type="entry name" value="Nucleoside Triphosphate Pyrophosphohydrolase"/>
    <property type="match status" value="1"/>
</dbReference>
<reference evidence="5" key="1">
    <citation type="journal article" date="2019" name="Int. J. Syst. Evol. Microbiol.">
        <title>The Global Catalogue of Microorganisms (GCM) 10K type strain sequencing project: providing services to taxonomists for standard genome sequencing and annotation.</title>
        <authorList>
            <consortium name="The Broad Institute Genomics Platform"/>
            <consortium name="The Broad Institute Genome Sequencing Center for Infectious Disease"/>
            <person name="Wu L."/>
            <person name="Ma J."/>
        </authorList>
    </citation>
    <scope>NUCLEOTIDE SEQUENCE [LARGE SCALE GENOMIC DNA]</scope>
    <source>
        <strain evidence="5">GH52</strain>
    </source>
</reference>
<evidence type="ECO:0000313" key="5">
    <source>
        <dbReference type="Proteomes" id="UP001597362"/>
    </source>
</evidence>
<evidence type="ECO:0000256" key="2">
    <source>
        <dbReference type="ARBA" id="ARBA00022801"/>
    </source>
</evidence>
<sequence>MEQNNTIFQRHMGVYGISISDRCLLVIKKILGPYTGKYDLPGGRLEGGESLEKATIREVHEETGYSVEKMEHIGVCDFFINWVMQDNTIEHVHHIAILYEVKIDSEEPSHMIEKFEGQDSGGAIWIPLHELTPKNSSPLVLQAIEWINTRTLQLRAATFDYSLLD</sequence>
<dbReference type="CDD" id="cd04686">
    <property type="entry name" value="NUDIX_Hydrolase"/>
    <property type="match status" value="1"/>
</dbReference>
<accession>A0ABW4YQ73</accession>
<evidence type="ECO:0000256" key="1">
    <source>
        <dbReference type="ARBA" id="ARBA00005582"/>
    </source>
</evidence>
<name>A0ABW4YQ73_9BACL</name>
<dbReference type="SUPFAM" id="SSF55811">
    <property type="entry name" value="Nudix"/>
    <property type="match status" value="1"/>
</dbReference>
<keyword evidence="5" id="KW-1185">Reference proteome</keyword>
<dbReference type="InterPro" id="IPR020476">
    <property type="entry name" value="Nudix_hydrolase"/>
</dbReference>
<evidence type="ECO:0000259" key="3">
    <source>
        <dbReference type="PROSITE" id="PS51462"/>
    </source>
</evidence>
<dbReference type="Pfam" id="PF00293">
    <property type="entry name" value="NUDIX"/>
    <property type="match status" value="1"/>
</dbReference>
<gene>
    <name evidence="4" type="ORF">ACFSJH_19355</name>
</gene>
<keyword evidence="2 4" id="KW-0378">Hydrolase</keyword>
<dbReference type="PROSITE" id="PS51462">
    <property type="entry name" value="NUDIX"/>
    <property type="match status" value="1"/>
</dbReference>
<dbReference type="PRINTS" id="PR00502">
    <property type="entry name" value="NUDIXFAMILY"/>
</dbReference>
<dbReference type="InterPro" id="IPR000086">
    <property type="entry name" value="NUDIX_hydrolase_dom"/>
</dbReference>
<evidence type="ECO:0000313" key="4">
    <source>
        <dbReference type="EMBL" id="MFD2117895.1"/>
    </source>
</evidence>
<dbReference type="EC" id="3.6.-.-" evidence="4"/>